<name>A0ABP8XDJ8_9PSEU</name>
<protein>
    <submittedName>
        <fullName evidence="2">Class I SAM-dependent methyltransferase</fullName>
    </submittedName>
</protein>
<dbReference type="Pfam" id="PF13649">
    <property type="entry name" value="Methyltransf_25"/>
    <property type="match status" value="1"/>
</dbReference>
<dbReference type="GO" id="GO:0008168">
    <property type="term" value="F:methyltransferase activity"/>
    <property type="evidence" value="ECO:0007669"/>
    <property type="project" value="UniProtKB-KW"/>
</dbReference>
<evidence type="ECO:0000259" key="1">
    <source>
        <dbReference type="Pfam" id="PF13649"/>
    </source>
</evidence>
<dbReference type="InterPro" id="IPR041698">
    <property type="entry name" value="Methyltransf_25"/>
</dbReference>
<dbReference type="EMBL" id="BAABIC010000020">
    <property type="protein sequence ID" value="GAA4704686.1"/>
    <property type="molecule type" value="Genomic_DNA"/>
</dbReference>
<dbReference type="InterPro" id="IPR029063">
    <property type="entry name" value="SAM-dependent_MTases_sf"/>
</dbReference>
<dbReference type="Gene3D" id="3.40.50.150">
    <property type="entry name" value="Vaccinia Virus protein VP39"/>
    <property type="match status" value="1"/>
</dbReference>
<proteinExistence type="predicted"/>
<keyword evidence="3" id="KW-1185">Reference proteome</keyword>
<dbReference type="RefSeq" id="WP_345383244.1">
    <property type="nucleotide sequence ID" value="NZ_BAABIC010000020.1"/>
</dbReference>
<dbReference type="InterPro" id="IPR050508">
    <property type="entry name" value="Methyltransf_Superfamily"/>
</dbReference>
<dbReference type="CDD" id="cd02440">
    <property type="entry name" value="AdoMet_MTases"/>
    <property type="match status" value="1"/>
</dbReference>
<organism evidence="2 3">
    <name type="scientific">Pseudonocardia yuanmonensis</name>
    <dbReference type="NCBI Taxonomy" id="1095914"/>
    <lineage>
        <taxon>Bacteria</taxon>
        <taxon>Bacillati</taxon>
        <taxon>Actinomycetota</taxon>
        <taxon>Actinomycetes</taxon>
        <taxon>Pseudonocardiales</taxon>
        <taxon>Pseudonocardiaceae</taxon>
        <taxon>Pseudonocardia</taxon>
    </lineage>
</organism>
<feature type="domain" description="Methyltransferase" evidence="1">
    <location>
        <begin position="59"/>
        <end position="152"/>
    </location>
</feature>
<dbReference type="PANTHER" id="PTHR42912:SF93">
    <property type="entry name" value="N6-ADENOSINE-METHYLTRANSFERASE TMT1A"/>
    <property type="match status" value="1"/>
</dbReference>
<gene>
    <name evidence="2" type="ORF">GCM10023215_50540</name>
</gene>
<dbReference type="Proteomes" id="UP001500325">
    <property type="component" value="Unassembled WGS sequence"/>
</dbReference>
<sequence>MTTDRDGAGVAASNAEQRAQWGGDLGLLWAARAAQFEASAAGYDAPLLAAADLAPGLHVLDVGCGTGSVTRKVAGAVAPGGTATGVDISAPMLQVARERSAGIPGVEFLEADAQVHDFGGRYDRVVSRGGVMFFGDPPAAFANLARALRPGGRLAFLVWRSLAENPWMHDLMTALTGRTPPEPPPGPGAFALADPDRARALLEGAGLAEFRVEPCAAPVVLGRDVEEAFGLIGRMMAGALAGLEPVERERAVAALRAVLARGAGPGGVALGSAAWLLTGRVG</sequence>
<dbReference type="GO" id="GO:0032259">
    <property type="term" value="P:methylation"/>
    <property type="evidence" value="ECO:0007669"/>
    <property type="project" value="UniProtKB-KW"/>
</dbReference>
<evidence type="ECO:0000313" key="3">
    <source>
        <dbReference type="Proteomes" id="UP001500325"/>
    </source>
</evidence>
<keyword evidence="2" id="KW-0808">Transferase</keyword>
<reference evidence="3" key="1">
    <citation type="journal article" date="2019" name="Int. J. Syst. Evol. Microbiol.">
        <title>The Global Catalogue of Microorganisms (GCM) 10K type strain sequencing project: providing services to taxonomists for standard genome sequencing and annotation.</title>
        <authorList>
            <consortium name="The Broad Institute Genomics Platform"/>
            <consortium name="The Broad Institute Genome Sequencing Center for Infectious Disease"/>
            <person name="Wu L."/>
            <person name="Ma J."/>
        </authorList>
    </citation>
    <scope>NUCLEOTIDE SEQUENCE [LARGE SCALE GENOMIC DNA]</scope>
    <source>
        <strain evidence="3">JCM 18055</strain>
    </source>
</reference>
<dbReference type="SUPFAM" id="SSF53335">
    <property type="entry name" value="S-adenosyl-L-methionine-dependent methyltransferases"/>
    <property type="match status" value="1"/>
</dbReference>
<comment type="caution">
    <text evidence="2">The sequence shown here is derived from an EMBL/GenBank/DDBJ whole genome shotgun (WGS) entry which is preliminary data.</text>
</comment>
<dbReference type="PANTHER" id="PTHR42912">
    <property type="entry name" value="METHYLTRANSFERASE"/>
    <property type="match status" value="1"/>
</dbReference>
<keyword evidence="2" id="KW-0489">Methyltransferase</keyword>
<accession>A0ABP8XDJ8</accession>
<evidence type="ECO:0000313" key="2">
    <source>
        <dbReference type="EMBL" id="GAA4704686.1"/>
    </source>
</evidence>